<dbReference type="GO" id="GO:0006096">
    <property type="term" value="P:glycolytic process"/>
    <property type="evidence" value="ECO:0007669"/>
    <property type="project" value="InterPro"/>
</dbReference>
<keyword evidence="4" id="KW-0067">ATP-binding</keyword>
<evidence type="ECO:0000313" key="6">
    <source>
        <dbReference type="EMBL" id="RAO75982.1"/>
    </source>
</evidence>
<sequence length="335" mass="35701">MNPLRGDAAHALLAADVGGTHARMGLLAVNASPQAHDATLSVLAYQVYPCRDYTDLASIVRRFCDEHAVKPRRFALACAGYLHEGRVLNSNLQWPIEPVALKRELGMDDVSVLNDFVALAHAMPHLQADSVMSLHRPSRQVARGPVVVIGPGTGLGVAVRLPGTPPQVLQTEAGHIQLAARTSRELEVLADLAPSGTHLPYDHALSGPGLLRIYQAMCRIEDKPASLHAPADVVAAAVANADPCAVETLQLFCGWLGSFTGDMAMLYGATGGIYLAGGFLARMFGLLEASGFVARFLDKGVMRPFLQTVPVYVVDHAQLGVIGAASWLHERPDNS</sequence>
<dbReference type="NCBIfam" id="NF009073">
    <property type="entry name" value="PRK12408.1"/>
    <property type="match status" value="1"/>
</dbReference>
<evidence type="ECO:0000256" key="2">
    <source>
        <dbReference type="ARBA" id="ARBA00022741"/>
    </source>
</evidence>
<dbReference type="EMBL" id="NFZS01000004">
    <property type="protein sequence ID" value="RAO75982.1"/>
    <property type="molecule type" value="Genomic_DNA"/>
</dbReference>
<dbReference type="CDD" id="cd24008">
    <property type="entry name" value="ASKHA_NBD_GLK"/>
    <property type="match status" value="1"/>
</dbReference>
<keyword evidence="3" id="KW-0418">Kinase</keyword>
<keyword evidence="7" id="KW-1185">Reference proteome</keyword>
<proteinExistence type="inferred from homology"/>
<evidence type="ECO:0000256" key="3">
    <source>
        <dbReference type="ARBA" id="ARBA00022777"/>
    </source>
</evidence>
<dbReference type="Pfam" id="PF02685">
    <property type="entry name" value="Glucokinase"/>
    <property type="match status" value="1"/>
</dbReference>
<reference evidence="6 7" key="1">
    <citation type="journal article" date="2018" name="Genet. Mol. Biol.">
        <title>The genome sequence of Dyella jiangningensis FCAV SCS01 from a lignocellulose-decomposing microbial consortium metagenome reveals potential for biotechnological applications.</title>
        <authorList>
            <person name="Desiderato J.G."/>
            <person name="Alvarenga D.O."/>
            <person name="Constancio M.T.L."/>
            <person name="Alves L.M.C."/>
            <person name="Varani A.M."/>
        </authorList>
    </citation>
    <scope>NUCLEOTIDE SEQUENCE [LARGE SCALE GENOMIC DNA]</scope>
    <source>
        <strain evidence="6 7">FCAV SCS01</strain>
    </source>
</reference>
<keyword evidence="1" id="KW-0808">Transferase</keyword>
<dbReference type="AlphaFoldDB" id="A0A328P5G4"/>
<evidence type="ECO:0000256" key="4">
    <source>
        <dbReference type="ARBA" id="ARBA00022840"/>
    </source>
</evidence>
<dbReference type="GO" id="GO:0005524">
    <property type="term" value="F:ATP binding"/>
    <property type="evidence" value="ECO:0007669"/>
    <property type="project" value="UniProtKB-KW"/>
</dbReference>
<organism evidence="6 7">
    <name type="scientific">Dyella jiangningensis</name>
    <dbReference type="NCBI Taxonomy" id="1379159"/>
    <lineage>
        <taxon>Bacteria</taxon>
        <taxon>Pseudomonadati</taxon>
        <taxon>Pseudomonadota</taxon>
        <taxon>Gammaproteobacteria</taxon>
        <taxon>Lysobacterales</taxon>
        <taxon>Rhodanobacteraceae</taxon>
        <taxon>Dyella</taxon>
    </lineage>
</organism>
<dbReference type="Gene3D" id="3.40.367.20">
    <property type="match status" value="1"/>
</dbReference>
<dbReference type="InterPro" id="IPR050201">
    <property type="entry name" value="Bacterial_glucokinase"/>
</dbReference>
<dbReference type="PANTHER" id="PTHR47690:SF1">
    <property type="entry name" value="GLUCOKINASE"/>
    <property type="match status" value="1"/>
</dbReference>
<protein>
    <recommendedName>
        <fullName evidence="8">Glucokinase</fullName>
    </recommendedName>
</protein>
<dbReference type="InterPro" id="IPR003836">
    <property type="entry name" value="Glucokinase"/>
</dbReference>
<evidence type="ECO:0000256" key="5">
    <source>
        <dbReference type="RuleBase" id="RU004046"/>
    </source>
</evidence>
<comment type="caution">
    <text evidence="6">The sequence shown here is derived from an EMBL/GenBank/DDBJ whole genome shotgun (WGS) entry which is preliminary data.</text>
</comment>
<dbReference type="Proteomes" id="UP000248926">
    <property type="component" value="Unassembled WGS sequence"/>
</dbReference>
<gene>
    <name evidence="6" type="ORF">CA260_16695</name>
</gene>
<dbReference type="PANTHER" id="PTHR47690">
    <property type="entry name" value="GLUCOKINASE"/>
    <property type="match status" value="1"/>
</dbReference>
<name>A0A328P5G4_9GAMM</name>
<dbReference type="SUPFAM" id="SSF53067">
    <property type="entry name" value="Actin-like ATPase domain"/>
    <property type="match status" value="1"/>
</dbReference>
<dbReference type="GO" id="GO:0005829">
    <property type="term" value="C:cytosol"/>
    <property type="evidence" value="ECO:0007669"/>
    <property type="project" value="TreeGrafter"/>
</dbReference>
<dbReference type="Gene3D" id="3.30.420.40">
    <property type="match status" value="1"/>
</dbReference>
<evidence type="ECO:0000256" key="1">
    <source>
        <dbReference type="ARBA" id="ARBA00022679"/>
    </source>
</evidence>
<dbReference type="GO" id="GO:0005536">
    <property type="term" value="F:D-glucose binding"/>
    <property type="evidence" value="ECO:0007669"/>
    <property type="project" value="InterPro"/>
</dbReference>
<dbReference type="GO" id="GO:0004340">
    <property type="term" value="F:glucokinase activity"/>
    <property type="evidence" value="ECO:0007669"/>
    <property type="project" value="InterPro"/>
</dbReference>
<accession>A0A328P5G4</accession>
<evidence type="ECO:0008006" key="8">
    <source>
        <dbReference type="Google" id="ProtNLM"/>
    </source>
</evidence>
<comment type="similarity">
    <text evidence="5">Belongs to the bacterial glucokinase family.</text>
</comment>
<evidence type="ECO:0000313" key="7">
    <source>
        <dbReference type="Proteomes" id="UP000248926"/>
    </source>
</evidence>
<keyword evidence="2" id="KW-0547">Nucleotide-binding</keyword>
<dbReference type="OrthoDB" id="9800595at2"/>
<dbReference type="InterPro" id="IPR043129">
    <property type="entry name" value="ATPase_NBD"/>
</dbReference>